<reference evidence="1" key="1">
    <citation type="submission" date="2022-08" db="EMBL/GenBank/DDBJ databases">
        <authorList>
            <consortium name="DOE Joint Genome Institute"/>
            <person name="Min B."/>
            <person name="Riley R."/>
            <person name="Sierra-Patev S."/>
            <person name="Naranjo-Ortiz M."/>
            <person name="Looney B."/>
            <person name="Konkel Z."/>
            <person name="Slot J.C."/>
            <person name="Sakamoto Y."/>
            <person name="Steenwyk J.L."/>
            <person name="Rokas A."/>
            <person name="Carro J."/>
            <person name="Camarero S."/>
            <person name="Ferreira P."/>
            <person name="Molpeceres G."/>
            <person name="Ruiz-Duenas F.J."/>
            <person name="Serrano A."/>
            <person name="Henrissat B."/>
            <person name="Drula E."/>
            <person name="Hughes K.W."/>
            <person name="Mata J.L."/>
            <person name="Ishikawa N.K."/>
            <person name="Vargas-Isla R."/>
            <person name="Ushijima S."/>
            <person name="Smith C.A."/>
            <person name="Ahrendt S."/>
            <person name="Andreopoulos W."/>
            <person name="He G."/>
            <person name="Labutti K."/>
            <person name="Lipzen A."/>
            <person name="Ng V."/>
            <person name="Sandor L."/>
            <person name="Barry K."/>
            <person name="Martinez A.T."/>
            <person name="Xiao Y."/>
            <person name="Gibbons J.G."/>
            <person name="Terashima K."/>
            <person name="Hibbett D.S."/>
            <person name="Grigoriev I.V."/>
        </authorList>
    </citation>
    <scope>NUCLEOTIDE SEQUENCE</scope>
    <source>
        <strain evidence="1">TFB9207</strain>
    </source>
</reference>
<gene>
    <name evidence="1" type="ORF">F5878DRAFT_662729</name>
</gene>
<sequence>MEHWFLLESSFGFSKRGKGLPTASRPAAVGNWIKSYRNERTDNIPKGVGGWKGFGTELLQWWRTMNPAWRTPSPDGTFYHSTEERGDWGALDVQGANGFLSVLGCLIWWHQRAAEASMIDDRWFIMNQDLDWVLKEQLKEKGITLKKPCTD</sequence>
<protein>
    <submittedName>
        <fullName evidence="1">Uncharacterized protein</fullName>
    </submittedName>
</protein>
<name>A0AA38UC98_9AGAR</name>
<dbReference type="AlphaFoldDB" id="A0AA38UC98"/>
<proteinExistence type="predicted"/>
<keyword evidence="2" id="KW-1185">Reference proteome</keyword>
<organism evidence="1 2">
    <name type="scientific">Lentinula raphanica</name>
    <dbReference type="NCBI Taxonomy" id="153919"/>
    <lineage>
        <taxon>Eukaryota</taxon>
        <taxon>Fungi</taxon>
        <taxon>Dikarya</taxon>
        <taxon>Basidiomycota</taxon>
        <taxon>Agaricomycotina</taxon>
        <taxon>Agaricomycetes</taxon>
        <taxon>Agaricomycetidae</taxon>
        <taxon>Agaricales</taxon>
        <taxon>Marasmiineae</taxon>
        <taxon>Omphalotaceae</taxon>
        <taxon>Lentinula</taxon>
    </lineage>
</organism>
<dbReference type="Proteomes" id="UP001163846">
    <property type="component" value="Unassembled WGS sequence"/>
</dbReference>
<dbReference type="EMBL" id="MU806298">
    <property type="protein sequence ID" value="KAJ3836716.1"/>
    <property type="molecule type" value="Genomic_DNA"/>
</dbReference>
<comment type="caution">
    <text evidence="1">The sequence shown here is derived from an EMBL/GenBank/DDBJ whole genome shotgun (WGS) entry which is preliminary data.</text>
</comment>
<evidence type="ECO:0000313" key="2">
    <source>
        <dbReference type="Proteomes" id="UP001163846"/>
    </source>
</evidence>
<evidence type="ECO:0000313" key="1">
    <source>
        <dbReference type="EMBL" id="KAJ3836716.1"/>
    </source>
</evidence>
<accession>A0AA38UC98</accession>